<evidence type="ECO:0000259" key="2">
    <source>
        <dbReference type="Pfam" id="PF13699"/>
    </source>
</evidence>
<feature type="domain" description="eCIS core" evidence="2">
    <location>
        <begin position="28"/>
        <end position="93"/>
    </location>
</feature>
<organism evidence="3 4">
    <name type="scientific">Parapedobacter pyrenivorans</name>
    <dbReference type="NCBI Taxonomy" id="1305674"/>
    <lineage>
        <taxon>Bacteria</taxon>
        <taxon>Pseudomonadati</taxon>
        <taxon>Bacteroidota</taxon>
        <taxon>Sphingobacteriia</taxon>
        <taxon>Sphingobacteriales</taxon>
        <taxon>Sphingobacteriaceae</taxon>
        <taxon>Parapedobacter</taxon>
    </lineage>
</organism>
<sequence>MADTSPRGDEITQLQVKAKGERPNRTGLPDSLKAGIENLSGYSLDNVKVHYNSNKPAQLQAHAYAQGTDIHLAPGQEKHLPHEAWHVVQQKQGRVRPTLQMKGGVSVNDDSSLEKEADTMGQLAGQSVPLRLPARNILQARFHSSHVFQLVPVSLGDVGKYYSIVRDDNGANDTGRLASIDGGGWYTFDDVSGDNGVRVRGQSNIIQEVSSPSTPMFSVGGISFQNPINFGFTSTSALNATKPLAHGTWGQLTGQKANSGVSIGDYGSYGGIQYLEQTGDGLTGDHQPSGAAIKEAIRLELHRSLNQVLTRGMARIAYQKAITVVVTEVWHRASSRTYGGRNTPNQISDDAKDLMQAAIWDWEKTVPHLQSEGFSNQEISDIWDGLNELREEFFKTGDPQFPK</sequence>
<comment type="caution">
    <text evidence="3">The sequence shown here is derived from an EMBL/GenBank/DDBJ whole genome shotgun (WGS) entry which is preliminary data.</text>
</comment>
<dbReference type="Pfam" id="PF13699">
    <property type="entry name" value="eCIS_core"/>
    <property type="match status" value="1"/>
</dbReference>
<feature type="compositionally biased region" description="Basic and acidic residues" evidence="1">
    <location>
        <begin position="1"/>
        <end position="10"/>
    </location>
</feature>
<dbReference type="Proteomes" id="UP000660862">
    <property type="component" value="Unassembled WGS sequence"/>
</dbReference>
<name>A0A917HTS8_9SPHI</name>
<reference evidence="3" key="2">
    <citation type="submission" date="2020-09" db="EMBL/GenBank/DDBJ databases">
        <authorList>
            <person name="Sun Q."/>
            <person name="Zhou Y."/>
        </authorList>
    </citation>
    <scope>NUCLEOTIDE SEQUENCE</scope>
    <source>
        <strain evidence="3">CGMCC 1.12195</strain>
    </source>
</reference>
<evidence type="ECO:0000313" key="3">
    <source>
        <dbReference type="EMBL" id="GGG90196.1"/>
    </source>
</evidence>
<protein>
    <recommendedName>
        <fullName evidence="2">eCIS core domain-containing protein</fullName>
    </recommendedName>
</protein>
<proteinExistence type="predicted"/>
<dbReference type="AlphaFoldDB" id="A0A917HTS8"/>
<evidence type="ECO:0000313" key="4">
    <source>
        <dbReference type="Proteomes" id="UP000660862"/>
    </source>
</evidence>
<accession>A0A917HTS8</accession>
<keyword evidence="4" id="KW-1185">Reference proteome</keyword>
<gene>
    <name evidence="3" type="ORF">GCM10007415_25770</name>
</gene>
<evidence type="ECO:0000256" key="1">
    <source>
        <dbReference type="SAM" id="MobiDB-lite"/>
    </source>
</evidence>
<reference evidence="3" key="1">
    <citation type="journal article" date="2014" name="Int. J. Syst. Evol. Microbiol.">
        <title>Complete genome sequence of Corynebacterium casei LMG S-19264T (=DSM 44701T), isolated from a smear-ripened cheese.</title>
        <authorList>
            <consortium name="US DOE Joint Genome Institute (JGI-PGF)"/>
            <person name="Walter F."/>
            <person name="Albersmeier A."/>
            <person name="Kalinowski J."/>
            <person name="Ruckert C."/>
        </authorList>
    </citation>
    <scope>NUCLEOTIDE SEQUENCE</scope>
    <source>
        <strain evidence="3">CGMCC 1.12195</strain>
    </source>
</reference>
<feature type="region of interest" description="Disordered" evidence="1">
    <location>
        <begin position="1"/>
        <end position="28"/>
    </location>
</feature>
<dbReference type="InterPro" id="IPR025295">
    <property type="entry name" value="eCIS_core_dom"/>
</dbReference>
<dbReference type="EMBL" id="BMER01000002">
    <property type="protein sequence ID" value="GGG90196.1"/>
    <property type="molecule type" value="Genomic_DNA"/>
</dbReference>